<dbReference type="PIRSF" id="PIRSF038984">
    <property type="entry name" value="FAD_binding_protein"/>
    <property type="match status" value="1"/>
</dbReference>
<dbReference type="InterPro" id="IPR002938">
    <property type="entry name" value="FAD-bd"/>
</dbReference>
<evidence type="ECO:0000313" key="4">
    <source>
        <dbReference type="Proteomes" id="UP001144471"/>
    </source>
</evidence>
<dbReference type="PANTHER" id="PTHR42842:SF3">
    <property type="entry name" value="FAD_NAD(P)-BINDING OXIDOREDUCTASE FAMILY PROTEIN"/>
    <property type="match status" value="1"/>
</dbReference>
<name>A0A9W6GIV6_9FUSO</name>
<feature type="domain" description="FAD-binding" evidence="1">
    <location>
        <begin position="93"/>
        <end position="132"/>
    </location>
</feature>
<dbReference type="InterPro" id="IPR028348">
    <property type="entry name" value="FAD-binding_protein"/>
</dbReference>
<dbReference type="RefSeq" id="WP_281832531.1">
    <property type="nucleotide sequence ID" value="NZ_BSDY01000001.1"/>
</dbReference>
<dbReference type="AlphaFoldDB" id="A0A9W6GIV6"/>
<dbReference type="PANTHER" id="PTHR42842">
    <property type="entry name" value="FAD/NAD(P)-BINDING OXIDOREDUCTASE"/>
    <property type="match status" value="1"/>
</dbReference>
<evidence type="ECO:0000259" key="2">
    <source>
        <dbReference type="Pfam" id="PF21688"/>
    </source>
</evidence>
<sequence length="526" mass="59360">MKIAVNNLMVSVARDQDKELRRELVKRGIKEDNIERIEYSKRSIDSRKKQDIKFVYNLEVTLKRRRTFTEKSQIREVVIKPEPLRRALDDKKEVAVIGAGPAGLFAALRLCEYGYRPIILERGEMVEDRDRAVDAFYKTDRLDEESNIQFGEGGAGTYSDGKLNTRIKSGYINKVFLELVENGAQEEILWDYKPHVGTDVLKRVVANLRNKIISMGGRFLFNTKMTDIKIRDNKVRGIHIADRAGIEEFLEVEDVLLCTGHSARDTYRMLHRRGVFMENKPFAVGARIEHPRVDIDKMQYGKFAGHPNLGAATYNLTYNNRKEERGIFSFCMCPGGEIVNAASSVGTTLVNGMSYSTRDGEFSNSALAVGIKANEFGEELFSGMKFQEEVEKKAYEMMGNYGGLYQGVMDFMAGKKTTRKIRSSYQMRLESHDLNELLPSVVTENMKMALNYWSRNKYFVSPKANLIGPETRTSAPVRVTRNDRCESINIKGLYPVGEGAGYAGGIVSAAVDGLKAVDLAFTELVD</sequence>
<comment type="caution">
    <text evidence="3">The sequence shown here is derived from an EMBL/GenBank/DDBJ whole genome shotgun (WGS) entry which is preliminary data.</text>
</comment>
<proteinExistence type="predicted"/>
<dbReference type="Pfam" id="PF01494">
    <property type="entry name" value="FAD_binding_3"/>
    <property type="match status" value="1"/>
</dbReference>
<accession>A0A9W6GIV6</accession>
<evidence type="ECO:0000313" key="3">
    <source>
        <dbReference type="EMBL" id="GLI54671.1"/>
    </source>
</evidence>
<dbReference type="Gene3D" id="3.50.50.60">
    <property type="entry name" value="FAD/NAD(P)-binding domain"/>
    <property type="match status" value="2"/>
</dbReference>
<dbReference type="InterPro" id="IPR049516">
    <property type="entry name" value="FAD-depend_C"/>
</dbReference>
<organism evidence="3 4">
    <name type="scientific">Propionigenium maris DSM 9537</name>
    <dbReference type="NCBI Taxonomy" id="1123000"/>
    <lineage>
        <taxon>Bacteria</taxon>
        <taxon>Fusobacteriati</taxon>
        <taxon>Fusobacteriota</taxon>
        <taxon>Fusobacteriia</taxon>
        <taxon>Fusobacteriales</taxon>
        <taxon>Fusobacteriaceae</taxon>
        <taxon>Propionigenium</taxon>
    </lineage>
</organism>
<evidence type="ECO:0000259" key="1">
    <source>
        <dbReference type="Pfam" id="PF01494"/>
    </source>
</evidence>
<dbReference type="InterPro" id="IPR036188">
    <property type="entry name" value="FAD/NAD-bd_sf"/>
</dbReference>
<dbReference type="GO" id="GO:0071949">
    <property type="term" value="F:FAD binding"/>
    <property type="evidence" value="ECO:0007669"/>
    <property type="project" value="InterPro"/>
</dbReference>
<dbReference type="Pfam" id="PF21688">
    <property type="entry name" value="FAD-depend_C"/>
    <property type="match status" value="1"/>
</dbReference>
<dbReference type="SUPFAM" id="SSF51905">
    <property type="entry name" value="FAD/NAD(P)-binding domain"/>
    <property type="match status" value="1"/>
</dbReference>
<dbReference type="EMBL" id="BSDY01000001">
    <property type="protein sequence ID" value="GLI54671.1"/>
    <property type="molecule type" value="Genomic_DNA"/>
</dbReference>
<feature type="domain" description="FAD-dependent protein C-terminal" evidence="2">
    <location>
        <begin position="281"/>
        <end position="473"/>
    </location>
</feature>
<dbReference type="Gene3D" id="3.30.70.2700">
    <property type="match status" value="1"/>
</dbReference>
<keyword evidence="4" id="KW-1185">Reference proteome</keyword>
<dbReference type="Proteomes" id="UP001144471">
    <property type="component" value="Unassembled WGS sequence"/>
</dbReference>
<reference evidence="3" key="1">
    <citation type="submission" date="2022-12" db="EMBL/GenBank/DDBJ databases">
        <title>Reference genome sequencing for broad-spectrum identification of bacterial and archaeal isolates by mass spectrometry.</title>
        <authorList>
            <person name="Sekiguchi Y."/>
            <person name="Tourlousse D.M."/>
        </authorList>
    </citation>
    <scope>NUCLEOTIDE SEQUENCE</scope>
    <source>
        <strain evidence="3">10succ1</strain>
    </source>
</reference>
<gene>
    <name evidence="3" type="ORF">PM10SUCC1_01860</name>
</gene>
<protein>
    <submittedName>
        <fullName evidence="3">NAD(FAD)-utilizing dehydrogenase</fullName>
    </submittedName>
</protein>
<dbReference type="PRINTS" id="PR00411">
    <property type="entry name" value="PNDRDTASEI"/>
</dbReference>